<feature type="transmembrane region" description="Helical" evidence="2">
    <location>
        <begin position="187"/>
        <end position="207"/>
    </location>
</feature>
<keyword evidence="2" id="KW-1133">Transmembrane helix</keyword>
<protein>
    <submittedName>
        <fullName evidence="3">Citrate transporter</fullName>
    </submittedName>
</protein>
<comment type="caution">
    <text evidence="3">The sequence shown here is derived from an EMBL/GenBank/DDBJ whole genome shotgun (WGS) entry which is preliminary data.</text>
</comment>
<proteinExistence type="predicted"/>
<feature type="transmembrane region" description="Helical" evidence="2">
    <location>
        <begin position="382"/>
        <end position="404"/>
    </location>
</feature>
<feature type="transmembrane region" description="Helical" evidence="2">
    <location>
        <begin position="296"/>
        <end position="314"/>
    </location>
</feature>
<dbReference type="Proteomes" id="UP001597337">
    <property type="component" value="Unassembled WGS sequence"/>
</dbReference>
<dbReference type="PANTHER" id="PTHR43269:SF2">
    <property type="entry name" value="SODIUM_PROTON ANTIPORTER 1-RELATED"/>
    <property type="match status" value="1"/>
</dbReference>
<feature type="transmembrane region" description="Helical" evidence="2">
    <location>
        <begin position="227"/>
        <end position="246"/>
    </location>
</feature>
<feature type="transmembrane region" description="Helical" evidence="2">
    <location>
        <begin position="269"/>
        <end position="290"/>
    </location>
</feature>
<feature type="region of interest" description="Disordered" evidence="1">
    <location>
        <begin position="467"/>
        <end position="486"/>
    </location>
</feature>
<evidence type="ECO:0000256" key="2">
    <source>
        <dbReference type="SAM" id="Phobius"/>
    </source>
</evidence>
<evidence type="ECO:0000313" key="3">
    <source>
        <dbReference type="EMBL" id="MFD2113743.1"/>
    </source>
</evidence>
<gene>
    <name evidence="3" type="ORF">ACFSJC_17990</name>
</gene>
<reference evidence="4" key="1">
    <citation type="journal article" date="2019" name="Int. J. Syst. Evol. Microbiol.">
        <title>The Global Catalogue of Microorganisms (GCM) 10K type strain sequencing project: providing services to taxonomists for standard genome sequencing and annotation.</title>
        <authorList>
            <consortium name="The Broad Institute Genomics Platform"/>
            <consortium name="The Broad Institute Genome Sequencing Center for Infectious Disease"/>
            <person name="Wu L."/>
            <person name="Ma J."/>
        </authorList>
    </citation>
    <scope>NUCLEOTIDE SEQUENCE [LARGE SCALE GENOMIC DNA]</scope>
    <source>
        <strain evidence="4">KACC 12597</strain>
    </source>
</reference>
<feature type="transmembrane region" description="Helical" evidence="2">
    <location>
        <begin position="48"/>
        <end position="69"/>
    </location>
</feature>
<feature type="transmembrane region" description="Helical" evidence="2">
    <location>
        <begin position="152"/>
        <end position="175"/>
    </location>
</feature>
<feature type="transmembrane region" description="Helical" evidence="2">
    <location>
        <begin position="112"/>
        <end position="132"/>
    </location>
</feature>
<feature type="transmembrane region" description="Helical" evidence="2">
    <location>
        <begin position="350"/>
        <end position="375"/>
    </location>
</feature>
<feature type="transmembrane region" description="Helical" evidence="2">
    <location>
        <begin position="75"/>
        <end position="92"/>
    </location>
</feature>
<sequence>MNPLPTQESGKPALKSVSPWRRSAVALFALTALAAPIALYAAPAGTQVALLGIPLEFLLFALTLVGVAVFHNQTLLVALTGLTAITAYKWGIAGFEQGMGLDGLLHHLEHEWVVLINLLGLLLGFALLARHFEDSGVPRVLPRFLPQGALGAFTLLCLIFVMSAFLDNIAAALIGGTIAASVYKYKVHIGYLAAIVAASNAGGAGSVVGDTTTTMMWISGVGPHEVLHAFIAAGAALVLFGIPASIQQSRTAPIVRDTSDDARIDWDRLWIVGGILAAAVATNVIVNWAFKDIAESFPFLGVAVWAAILAAMRVRQPEWGLLPEAFKGSLFLLSLVFCASMMPVDKLPEASWYSALTLGFVSAVFDNIPLTALAIEQGGFDWGVLAFAVGFGGSMIWFGSSAGVALSNMYPQAKSVGAWLRNGWHIPIGYIAGFTLLLLTLGWRPETPHQTTHEIDAPTEQGIVRPAQEPRAPLAFQPQHAQESIQ</sequence>
<organism evidence="3 4">
    <name type="scientific">Thiorhodococcus fuscus</name>
    <dbReference type="NCBI Taxonomy" id="527200"/>
    <lineage>
        <taxon>Bacteria</taxon>
        <taxon>Pseudomonadati</taxon>
        <taxon>Pseudomonadota</taxon>
        <taxon>Gammaproteobacteria</taxon>
        <taxon>Chromatiales</taxon>
        <taxon>Chromatiaceae</taxon>
        <taxon>Thiorhodococcus</taxon>
    </lineage>
</organism>
<keyword evidence="2" id="KW-0472">Membrane</keyword>
<dbReference type="PANTHER" id="PTHR43269">
    <property type="entry name" value="SODIUM/PROTON ANTIPORTER 1-RELATED"/>
    <property type="match status" value="1"/>
</dbReference>
<name>A0ABW4YE70_9GAMM</name>
<keyword evidence="4" id="KW-1185">Reference proteome</keyword>
<accession>A0ABW4YE70</accession>
<feature type="transmembrane region" description="Helical" evidence="2">
    <location>
        <begin position="20"/>
        <end position="41"/>
    </location>
</feature>
<dbReference type="InterPro" id="IPR045016">
    <property type="entry name" value="NhaD-like"/>
</dbReference>
<evidence type="ECO:0000313" key="4">
    <source>
        <dbReference type="Proteomes" id="UP001597337"/>
    </source>
</evidence>
<dbReference type="EMBL" id="JBHUHX010000052">
    <property type="protein sequence ID" value="MFD2113743.1"/>
    <property type="molecule type" value="Genomic_DNA"/>
</dbReference>
<keyword evidence="2" id="KW-0812">Transmembrane</keyword>
<feature type="transmembrane region" description="Helical" evidence="2">
    <location>
        <begin position="326"/>
        <end position="344"/>
    </location>
</feature>
<dbReference type="RefSeq" id="WP_386028570.1">
    <property type="nucleotide sequence ID" value="NZ_JBHUHX010000052.1"/>
</dbReference>
<feature type="transmembrane region" description="Helical" evidence="2">
    <location>
        <begin position="424"/>
        <end position="443"/>
    </location>
</feature>
<evidence type="ECO:0000256" key="1">
    <source>
        <dbReference type="SAM" id="MobiDB-lite"/>
    </source>
</evidence>